<evidence type="ECO:0000313" key="3">
    <source>
        <dbReference type="Proteomes" id="UP001314169"/>
    </source>
</evidence>
<protein>
    <submittedName>
        <fullName evidence="2">Uncharacterized protein</fullName>
    </submittedName>
</protein>
<feature type="region of interest" description="Disordered" evidence="1">
    <location>
        <begin position="26"/>
        <end position="106"/>
    </location>
</feature>
<dbReference type="Proteomes" id="UP001314169">
    <property type="component" value="Chromosome 2"/>
</dbReference>
<reference evidence="2" key="1">
    <citation type="submission" date="2023-12" db="EMBL/GenBank/DDBJ databases">
        <authorList>
            <person name="Brown T."/>
        </authorList>
    </citation>
    <scope>NUCLEOTIDE SEQUENCE</scope>
</reference>
<accession>A0ABN9ZXX8</accession>
<name>A0ABN9ZXX8_PIPNA</name>
<feature type="compositionally biased region" description="Gly residues" evidence="1">
    <location>
        <begin position="56"/>
        <end position="76"/>
    </location>
</feature>
<evidence type="ECO:0000256" key="1">
    <source>
        <dbReference type="SAM" id="MobiDB-lite"/>
    </source>
</evidence>
<keyword evidence="3" id="KW-1185">Reference proteome</keyword>
<dbReference type="EMBL" id="OY882859">
    <property type="protein sequence ID" value="CAK6441909.1"/>
    <property type="molecule type" value="Genomic_DNA"/>
</dbReference>
<evidence type="ECO:0000313" key="2">
    <source>
        <dbReference type="EMBL" id="CAK6441909.1"/>
    </source>
</evidence>
<organism evidence="2 3">
    <name type="scientific">Pipistrellus nathusii</name>
    <name type="common">Nathusius' pipistrelle</name>
    <dbReference type="NCBI Taxonomy" id="59473"/>
    <lineage>
        <taxon>Eukaryota</taxon>
        <taxon>Metazoa</taxon>
        <taxon>Chordata</taxon>
        <taxon>Craniata</taxon>
        <taxon>Vertebrata</taxon>
        <taxon>Euteleostomi</taxon>
        <taxon>Mammalia</taxon>
        <taxon>Eutheria</taxon>
        <taxon>Laurasiatheria</taxon>
        <taxon>Chiroptera</taxon>
        <taxon>Yangochiroptera</taxon>
        <taxon>Vespertilionidae</taxon>
        <taxon>Pipistrellus</taxon>
    </lineage>
</organism>
<sequence>MCLIITANAAAIHAQAKQHGPFKYTHAAPAPLADRGAQPTRIAAPGFGDPRAAGLPGPGGQARGGGSGSGGSGSGGAVDRSRGGGVGAGPGGLGRDTRMKKKTRVK</sequence>
<feature type="compositionally biased region" description="Gly residues" evidence="1">
    <location>
        <begin position="83"/>
        <end position="94"/>
    </location>
</feature>
<gene>
    <name evidence="2" type="ORF">MPIPNATIZW_LOCUS10215</name>
</gene>
<proteinExistence type="predicted"/>